<dbReference type="InterPro" id="IPR014029">
    <property type="entry name" value="NADH_UbQ_OxRdtase_49kDa_CS"/>
</dbReference>
<reference evidence="10" key="1">
    <citation type="submission" date="2016-11" db="EMBL/GenBank/DDBJ databases">
        <title>Dehalogenimonas formicexedens sp. nov., a chlorinated alkane respiring bacterium isolated from contaminated groundwater.</title>
        <authorList>
            <person name="Key T.A."/>
            <person name="Bowman K.S."/>
            <person name="Lee I."/>
            <person name="Chun J."/>
            <person name="Albuquerque L."/>
            <person name="da Costa M.S."/>
            <person name="Rainey F.A."/>
            <person name="Moe W.M."/>
        </authorList>
    </citation>
    <scope>NUCLEOTIDE SEQUENCE [LARGE SCALE GENOMIC DNA]</scope>
    <source>
        <strain evidence="10">NSZ-14</strain>
    </source>
</reference>
<comment type="function">
    <text evidence="6">NDH-1 shuttles electrons from NADH, via FMN and iron-sulfur (Fe-S) centers, to quinones in the respiratory chain. The immediate electron acceptor for the enzyme in this species is believed to be ubiquinone. Couples the redox reaction to proton translocation (for every two electrons transferred, four hydrogen ions are translocated across the cytoplasmic membrane), and thus conserves the redox energy in a proton gradient.</text>
</comment>
<organism evidence="9 10">
    <name type="scientific">Dehalogenimonas formicexedens</name>
    <dbReference type="NCBI Taxonomy" id="1839801"/>
    <lineage>
        <taxon>Bacteria</taxon>
        <taxon>Bacillati</taxon>
        <taxon>Chloroflexota</taxon>
        <taxon>Dehalococcoidia</taxon>
        <taxon>Dehalococcoidales</taxon>
        <taxon>Dehalococcoidaceae</taxon>
        <taxon>Dehalogenimonas</taxon>
    </lineage>
</organism>
<dbReference type="Pfam" id="PF00346">
    <property type="entry name" value="Complex1_49kDa"/>
    <property type="match status" value="1"/>
</dbReference>
<keyword evidence="4 6" id="KW-1278">Translocase</keyword>
<dbReference type="HAMAP" id="MF_01358">
    <property type="entry name" value="NDH1_NuoD"/>
    <property type="match status" value="1"/>
</dbReference>
<keyword evidence="6" id="KW-1003">Cell membrane</keyword>
<keyword evidence="6" id="KW-0830">Ubiquinone</keyword>
<keyword evidence="5 6" id="KW-0520">NAD</keyword>
<comment type="subunit">
    <text evidence="6">NDH-1 is composed of 14 different subunits. Subunits NuoB, C, D, E, F, and G constitute the peripheral sector of the complex.</text>
</comment>
<protein>
    <recommendedName>
        <fullName evidence="6">NADH-quinone oxidoreductase subunit D</fullName>
        <ecNumber evidence="6">7.1.1.-</ecNumber>
    </recommendedName>
    <alternativeName>
        <fullName evidence="6">NADH dehydrogenase I subunit D</fullName>
    </alternativeName>
    <alternativeName>
        <fullName evidence="6">NDH-1 subunit D</fullName>
    </alternativeName>
</protein>
<dbReference type="GO" id="GO:0050136">
    <property type="term" value="F:NADH dehydrogenase (quinone) (non-electrogenic) activity"/>
    <property type="evidence" value="ECO:0007669"/>
    <property type="project" value="UniProtKB-UniRule"/>
</dbReference>
<dbReference type="NCBIfam" id="NF004739">
    <property type="entry name" value="PRK06075.1"/>
    <property type="match status" value="1"/>
</dbReference>
<dbReference type="NCBIfam" id="NF008974">
    <property type="entry name" value="PRK12322.1"/>
    <property type="match status" value="1"/>
</dbReference>
<evidence type="ECO:0000256" key="4">
    <source>
        <dbReference type="ARBA" id="ARBA00022967"/>
    </source>
</evidence>
<dbReference type="OrthoDB" id="9801496at2"/>
<dbReference type="GO" id="GO:0051287">
    <property type="term" value="F:NAD binding"/>
    <property type="evidence" value="ECO:0007669"/>
    <property type="project" value="InterPro"/>
</dbReference>
<dbReference type="GO" id="GO:0048038">
    <property type="term" value="F:quinone binding"/>
    <property type="evidence" value="ECO:0007669"/>
    <property type="project" value="UniProtKB-KW"/>
</dbReference>
<evidence type="ECO:0000256" key="3">
    <source>
        <dbReference type="ARBA" id="ARBA00022719"/>
    </source>
</evidence>
<evidence type="ECO:0000256" key="7">
    <source>
        <dbReference type="RuleBase" id="RU003685"/>
    </source>
</evidence>
<dbReference type="STRING" id="1839801.Dform_00750"/>
<dbReference type="GO" id="GO:0005886">
    <property type="term" value="C:plasma membrane"/>
    <property type="evidence" value="ECO:0007669"/>
    <property type="project" value="UniProtKB-SubCell"/>
</dbReference>
<dbReference type="PANTHER" id="PTHR11993:SF10">
    <property type="entry name" value="NADH DEHYDROGENASE [UBIQUINONE] IRON-SULFUR PROTEIN 2, MITOCHONDRIAL"/>
    <property type="match status" value="1"/>
</dbReference>
<keyword evidence="9" id="KW-0560">Oxidoreductase</keyword>
<comment type="subcellular location">
    <subcellularLocation>
        <location evidence="6">Cell membrane</location>
        <topology evidence="6">Peripheral membrane protein</topology>
        <orientation evidence="6">Cytoplasmic side</orientation>
    </subcellularLocation>
</comment>
<dbReference type="InterPro" id="IPR022885">
    <property type="entry name" value="NDH1_su_D/H"/>
</dbReference>
<comment type="similarity">
    <text evidence="1 6 7">Belongs to the complex I 49 kDa subunit family.</text>
</comment>
<sequence length="368" mass="41622">MTLKTEQYVINIGPQHPSTHGVFRFRLTLDGEVITDVEPIFGYLHRGMEKIAEGRNYTKNIPLTDRLDYLSSMINNHAYCMAVENLMGVKVPERAEYIRVIMSELQRIASHLAGIGFFLNDIGAFMTPLLYMFREREKIVELFDMVCGQRLNYNYMRFGGVSMDLPRDFLPALNKLLGQLPGYVDEYDKLISTNEIALVRAKGVGILPRELAINASAAGPVLRGSGVRWDLRKDQPYSIYERFEFDIPTGETGDTYDRYIVRLEEIRQSVRILKQAVSQLPEGETLAKVSKLVRPPAGSETYAAVEGPKGELGFFVASDGTENPYRWHVRAPSLINLTVIREMLLGWKVADLMAIFGSIDIVMGEVDR</sequence>
<evidence type="ECO:0000256" key="1">
    <source>
        <dbReference type="ARBA" id="ARBA00005769"/>
    </source>
</evidence>
<dbReference type="PANTHER" id="PTHR11993">
    <property type="entry name" value="NADH-UBIQUINONE OXIDOREDUCTASE 49 KDA SUBUNIT"/>
    <property type="match status" value="1"/>
</dbReference>
<keyword evidence="3 6" id="KW-0874">Quinone</keyword>
<name>A0A1P8F6J3_9CHLR</name>
<dbReference type="EC" id="7.1.1.-" evidence="6"/>
<dbReference type="RefSeq" id="WP_076003834.1">
    <property type="nucleotide sequence ID" value="NZ_CP018258.1"/>
</dbReference>
<dbReference type="Proteomes" id="UP000185934">
    <property type="component" value="Chromosome"/>
</dbReference>
<dbReference type="EMBL" id="CP018258">
    <property type="protein sequence ID" value="APV44104.1"/>
    <property type="molecule type" value="Genomic_DNA"/>
</dbReference>
<evidence type="ECO:0000256" key="2">
    <source>
        <dbReference type="ARBA" id="ARBA00022448"/>
    </source>
</evidence>
<keyword evidence="2 6" id="KW-0813">Transport</keyword>
<feature type="domain" description="NADH-quinone oxidoreductase subunit D" evidence="8">
    <location>
        <begin position="121"/>
        <end position="296"/>
    </location>
</feature>
<evidence type="ECO:0000259" key="8">
    <source>
        <dbReference type="Pfam" id="PF00346"/>
    </source>
</evidence>
<dbReference type="InterPro" id="IPR001135">
    <property type="entry name" value="NADH_Q_OxRdtase_suD"/>
</dbReference>
<evidence type="ECO:0000256" key="6">
    <source>
        <dbReference type="HAMAP-Rule" id="MF_01358"/>
    </source>
</evidence>
<keyword evidence="10" id="KW-1185">Reference proteome</keyword>
<keyword evidence="6" id="KW-0472">Membrane</keyword>
<dbReference type="InterPro" id="IPR029014">
    <property type="entry name" value="NiFe-Hase_large"/>
</dbReference>
<evidence type="ECO:0000256" key="5">
    <source>
        <dbReference type="ARBA" id="ARBA00023027"/>
    </source>
</evidence>
<comment type="catalytic activity">
    <reaction evidence="6">
        <text>a quinone + NADH + 5 H(+)(in) = a quinol + NAD(+) + 4 H(+)(out)</text>
        <dbReference type="Rhea" id="RHEA:57888"/>
        <dbReference type="ChEBI" id="CHEBI:15378"/>
        <dbReference type="ChEBI" id="CHEBI:24646"/>
        <dbReference type="ChEBI" id="CHEBI:57540"/>
        <dbReference type="ChEBI" id="CHEBI:57945"/>
        <dbReference type="ChEBI" id="CHEBI:132124"/>
    </reaction>
</comment>
<dbReference type="AlphaFoldDB" id="A0A1P8F6J3"/>
<dbReference type="PROSITE" id="PS00535">
    <property type="entry name" value="COMPLEX1_49K"/>
    <property type="match status" value="1"/>
</dbReference>
<evidence type="ECO:0000313" key="10">
    <source>
        <dbReference type="Proteomes" id="UP000185934"/>
    </source>
</evidence>
<dbReference type="KEGG" id="dfo:Dform_00750"/>
<accession>A0A1P8F6J3</accession>
<proteinExistence type="inferred from homology"/>
<dbReference type="SUPFAM" id="SSF56762">
    <property type="entry name" value="HydB/Nqo4-like"/>
    <property type="match status" value="1"/>
</dbReference>
<gene>
    <name evidence="6 9" type="primary">nuoD</name>
    <name evidence="9" type="ORF">Dform_00750</name>
</gene>
<evidence type="ECO:0000313" key="9">
    <source>
        <dbReference type="EMBL" id="APV44104.1"/>
    </source>
</evidence>
<dbReference type="Gene3D" id="1.10.645.10">
    <property type="entry name" value="Cytochrome-c3 Hydrogenase, chain B"/>
    <property type="match status" value="1"/>
</dbReference>